<organism evidence="1">
    <name type="scientific">Arundo donax</name>
    <name type="common">Giant reed</name>
    <name type="synonym">Donax arundinaceus</name>
    <dbReference type="NCBI Taxonomy" id="35708"/>
    <lineage>
        <taxon>Eukaryota</taxon>
        <taxon>Viridiplantae</taxon>
        <taxon>Streptophyta</taxon>
        <taxon>Embryophyta</taxon>
        <taxon>Tracheophyta</taxon>
        <taxon>Spermatophyta</taxon>
        <taxon>Magnoliopsida</taxon>
        <taxon>Liliopsida</taxon>
        <taxon>Poales</taxon>
        <taxon>Poaceae</taxon>
        <taxon>PACMAD clade</taxon>
        <taxon>Arundinoideae</taxon>
        <taxon>Arundineae</taxon>
        <taxon>Arundo</taxon>
    </lineage>
</organism>
<reference evidence="1" key="2">
    <citation type="journal article" date="2015" name="Data Brief">
        <title>Shoot transcriptome of the giant reed, Arundo donax.</title>
        <authorList>
            <person name="Barrero R.A."/>
            <person name="Guerrero F.D."/>
            <person name="Moolhuijzen P."/>
            <person name="Goolsby J.A."/>
            <person name="Tidwell J."/>
            <person name="Bellgard S.E."/>
            <person name="Bellgard M.I."/>
        </authorList>
    </citation>
    <scope>NUCLEOTIDE SEQUENCE</scope>
    <source>
        <tissue evidence="1">Shoot tissue taken approximately 20 cm above the soil surface</tissue>
    </source>
</reference>
<proteinExistence type="predicted"/>
<sequence length="30" mass="3446">MGDRYSNKDSVGWQTGNWFCLKKGTGHKDE</sequence>
<accession>A0A0A9FRP0</accession>
<protein>
    <submittedName>
        <fullName evidence="1">Uncharacterized protein</fullName>
    </submittedName>
</protein>
<dbReference type="EMBL" id="GBRH01183977">
    <property type="protein sequence ID" value="JAE13919.1"/>
    <property type="molecule type" value="Transcribed_RNA"/>
</dbReference>
<dbReference type="AlphaFoldDB" id="A0A0A9FRP0"/>
<reference evidence="1" key="1">
    <citation type="submission" date="2014-09" db="EMBL/GenBank/DDBJ databases">
        <authorList>
            <person name="Magalhaes I.L.F."/>
            <person name="Oliveira U."/>
            <person name="Santos F.R."/>
            <person name="Vidigal T.H.D.A."/>
            <person name="Brescovit A.D."/>
            <person name="Santos A.J."/>
        </authorList>
    </citation>
    <scope>NUCLEOTIDE SEQUENCE</scope>
    <source>
        <tissue evidence="1">Shoot tissue taken approximately 20 cm above the soil surface</tissue>
    </source>
</reference>
<evidence type="ECO:0000313" key="1">
    <source>
        <dbReference type="EMBL" id="JAE13919.1"/>
    </source>
</evidence>
<name>A0A0A9FRP0_ARUDO</name>